<keyword evidence="1" id="KW-1005">Bacterial flagellum biogenesis</keyword>
<keyword evidence="4" id="KW-1185">Reference proteome</keyword>
<keyword evidence="1" id="KW-0732">Signal</keyword>
<dbReference type="AlphaFoldDB" id="A0A3S0RYJ1"/>
<gene>
    <name evidence="3" type="primary">flgA</name>
    <name evidence="3" type="ORF">EKH80_16995</name>
</gene>
<dbReference type="InterPro" id="IPR039246">
    <property type="entry name" value="Flagellar_FlgA"/>
</dbReference>
<dbReference type="EMBL" id="RYYV01000014">
    <property type="protein sequence ID" value="RUL72731.1"/>
    <property type="molecule type" value="Genomic_DNA"/>
</dbReference>
<keyword evidence="1" id="KW-0574">Periplasm</keyword>
<protein>
    <recommendedName>
        <fullName evidence="1">Flagella basal body P-ring formation protein FlgA</fullName>
    </recommendedName>
</protein>
<comment type="subcellular location">
    <subcellularLocation>
        <location evidence="1">Periplasm</location>
    </subcellularLocation>
</comment>
<dbReference type="NCBIfam" id="TIGR03170">
    <property type="entry name" value="flgA_cterm"/>
    <property type="match status" value="1"/>
</dbReference>
<proteinExistence type="inferred from homology"/>
<name>A0A3S0RYJ1_9GAMM</name>
<evidence type="ECO:0000256" key="1">
    <source>
        <dbReference type="RuleBase" id="RU362063"/>
    </source>
</evidence>
<evidence type="ECO:0000313" key="3">
    <source>
        <dbReference type="EMBL" id="RUL72731.1"/>
    </source>
</evidence>
<feature type="chain" id="PRO_5018377461" description="Flagella basal body P-ring formation protein FlgA" evidence="1">
    <location>
        <begin position="20"/>
        <end position="235"/>
    </location>
</feature>
<evidence type="ECO:0000259" key="2">
    <source>
        <dbReference type="Pfam" id="PF13144"/>
    </source>
</evidence>
<dbReference type="Gene3D" id="2.30.30.760">
    <property type="match status" value="1"/>
</dbReference>
<dbReference type="RefSeq" id="WP_126685978.1">
    <property type="nucleotide sequence ID" value="NZ_RYYV01000014.1"/>
</dbReference>
<comment type="similarity">
    <text evidence="1">Belongs to the FlgA family.</text>
</comment>
<dbReference type="PANTHER" id="PTHR36307:SF1">
    <property type="entry name" value="FLAGELLA BASAL BODY P-RING FORMATION PROTEIN FLGA"/>
    <property type="match status" value="1"/>
</dbReference>
<dbReference type="OrthoDB" id="6024639at2"/>
<dbReference type="PANTHER" id="PTHR36307">
    <property type="entry name" value="FLAGELLA BASAL BODY P-RING FORMATION PROTEIN FLGA"/>
    <property type="match status" value="1"/>
</dbReference>
<keyword evidence="3" id="KW-0282">Flagellum</keyword>
<accession>A0A3S0RYJ1</accession>
<feature type="signal peptide" evidence="1">
    <location>
        <begin position="1"/>
        <end position="19"/>
    </location>
</feature>
<dbReference type="GO" id="GO:0042597">
    <property type="term" value="C:periplasmic space"/>
    <property type="evidence" value="ECO:0007669"/>
    <property type="project" value="UniProtKB-SubCell"/>
</dbReference>
<evidence type="ECO:0000313" key="4">
    <source>
        <dbReference type="Proteomes" id="UP000274358"/>
    </source>
</evidence>
<sequence length="235" mass="24709">MRKLLPAILLLAVHGSALASSPLQTVTAARIVDVAQAQLDACLGGDKATAQVAVVGRPEDVQVLAGKLALKARKPEGRWPRARVSVPVDITVNDAVVRSTTVWFALSVQHDVSTYISDAAIGAAASTLKFAPHAADVAALQGTLVSDPHQLDGMRLRHAVLTGSPVVLEDFERIPDVDRQQRVEVMASYGVIRLQAKGTAVGRGNAGDTVLVQVDGAEAPVRARITDRGVVQVVD</sequence>
<dbReference type="Proteomes" id="UP000274358">
    <property type="component" value="Unassembled WGS sequence"/>
</dbReference>
<reference evidence="3 4" key="1">
    <citation type="submission" date="2018-12" db="EMBL/GenBank/DDBJ databases">
        <title>Dyella dinghuensis sp. nov. DHOA06 and Dyella choica sp. nov. 4M-K27, isolated from forest soil.</title>
        <authorList>
            <person name="Qiu L.-H."/>
            <person name="Gao Z.-H."/>
        </authorList>
    </citation>
    <scope>NUCLEOTIDE SEQUENCE [LARGE SCALE GENOMIC DNA]</scope>
    <source>
        <strain evidence="3 4">4M-K27</strain>
    </source>
</reference>
<keyword evidence="3" id="KW-0969">Cilium</keyword>
<feature type="domain" description="Flagella basal body P-ring formation protein FlgA SAF" evidence="2">
    <location>
        <begin position="135"/>
        <end position="233"/>
    </location>
</feature>
<dbReference type="GO" id="GO:0044780">
    <property type="term" value="P:bacterial-type flagellum assembly"/>
    <property type="evidence" value="ECO:0007669"/>
    <property type="project" value="InterPro"/>
</dbReference>
<organism evidence="3 4">
    <name type="scientific">Dyella choica</name>
    <dbReference type="NCBI Taxonomy" id="1927959"/>
    <lineage>
        <taxon>Bacteria</taxon>
        <taxon>Pseudomonadati</taxon>
        <taxon>Pseudomonadota</taxon>
        <taxon>Gammaproteobacteria</taxon>
        <taxon>Lysobacterales</taxon>
        <taxon>Rhodanobacteraceae</taxon>
        <taxon>Dyella</taxon>
    </lineage>
</organism>
<comment type="caution">
    <text evidence="3">The sequence shown here is derived from an EMBL/GenBank/DDBJ whole genome shotgun (WGS) entry which is preliminary data.</text>
</comment>
<comment type="function">
    <text evidence="1">Involved in the assembly process of the P-ring formation. It may associate with FlgF on the rod constituting a structure essential for the P-ring assembly or may act as a modulator protein for the P-ring assembly.</text>
</comment>
<keyword evidence="3" id="KW-0966">Cell projection</keyword>
<dbReference type="InterPro" id="IPR017585">
    <property type="entry name" value="SAF_FlgA"/>
</dbReference>
<dbReference type="Pfam" id="PF13144">
    <property type="entry name" value="ChapFlgA"/>
    <property type="match status" value="1"/>
</dbReference>